<evidence type="ECO:0000256" key="11">
    <source>
        <dbReference type="ARBA" id="ARBA00023201"/>
    </source>
</evidence>
<dbReference type="CDD" id="cd10322">
    <property type="entry name" value="SLC5sbd"/>
    <property type="match status" value="1"/>
</dbReference>
<keyword evidence="7 14" id="KW-1133">Transmembrane helix</keyword>
<keyword evidence="16" id="KW-1185">Reference proteome</keyword>
<feature type="transmembrane region" description="Helical" evidence="14">
    <location>
        <begin position="45"/>
        <end position="66"/>
    </location>
</feature>
<evidence type="ECO:0000256" key="2">
    <source>
        <dbReference type="ARBA" id="ARBA00006434"/>
    </source>
</evidence>
<dbReference type="InterPro" id="IPR001734">
    <property type="entry name" value="Na/solute_symporter"/>
</dbReference>
<dbReference type="GO" id="GO:0005886">
    <property type="term" value="C:plasma membrane"/>
    <property type="evidence" value="ECO:0007669"/>
    <property type="project" value="UniProtKB-SubCell"/>
</dbReference>
<feature type="transmembrane region" description="Helical" evidence="14">
    <location>
        <begin position="72"/>
        <end position="91"/>
    </location>
</feature>
<dbReference type="PROSITE" id="PS50283">
    <property type="entry name" value="NA_SOLUT_SYMP_3"/>
    <property type="match status" value="1"/>
</dbReference>
<feature type="transmembrane region" description="Helical" evidence="14">
    <location>
        <begin position="271"/>
        <end position="295"/>
    </location>
</feature>
<organism evidence="15 16">
    <name type="scientific">Alkalibaculum bacchi</name>
    <dbReference type="NCBI Taxonomy" id="645887"/>
    <lineage>
        <taxon>Bacteria</taxon>
        <taxon>Bacillati</taxon>
        <taxon>Bacillota</taxon>
        <taxon>Clostridia</taxon>
        <taxon>Eubacteriales</taxon>
        <taxon>Eubacteriaceae</taxon>
        <taxon>Alkalibaculum</taxon>
    </lineage>
</organism>
<proteinExistence type="inferred from homology"/>
<dbReference type="Gene3D" id="1.20.1730.10">
    <property type="entry name" value="Sodium/glucose cotransporter"/>
    <property type="match status" value="1"/>
</dbReference>
<dbReference type="InterPro" id="IPR050277">
    <property type="entry name" value="Sodium:Solute_Symporter"/>
</dbReference>
<feature type="transmembrane region" description="Helical" evidence="14">
    <location>
        <begin position="451"/>
        <end position="471"/>
    </location>
</feature>
<keyword evidence="3" id="KW-0813">Transport</keyword>
<dbReference type="OrthoDB" id="9810181at2"/>
<dbReference type="Proteomes" id="UP000253490">
    <property type="component" value="Unassembled WGS sequence"/>
</dbReference>
<dbReference type="Pfam" id="PF00474">
    <property type="entry name" value="SSF"/>
    <property type="match status" value="1"/>
</dbReference>
<evidence type="ECO:0000256" key="5">
    <source>
        <dbReference type="ARBA" id="ARBA00022692"/>
    </source>
</evidence>
<dbReference type="PANTHER" id="PTHR48086:SF3">
    <property type="entry name" value="SODIUM_PROLINE SYMPORTER"/>
    <property type="match status" value="1"/>
</dbReference>
<gene>
    <name evidence="15" type="ORF">DES36_110115</name>
</gene>
<accession>A0A366I555</accession>
<sequence>MIVKISVILIYLLCMIVNGVISRKKIVDADSYYTGGRNVGAITSASAYLTTFFSAVMFSLCGSLGFEMGISVMWIGIMNAFITGLFAWTFLAGRTRQLSEDLGVYTLPQIVEARLNSRFLRMFTAFVILAFLIPYSASVYQGISFIFLRLFDIPFEYCIIALAVVTALYVALGGNSAMMSNSVIQGGLILVCVLIYYIVFFKNEAIGGFKVGLQTLVSLEGGRDLVALFGGKNFLKVFATVILTSVGGCATPQLISKFVSVEKTQIKATSIIATVGCLLIAGGMYFVGGFSQIFFQKGYLTLPDTTDKVMGTIMYFITNDFFFTLIFIMLLAASMSTLAALVLTGASALTEDLLPVIFKKYKLSDNKKIILARIFSSLFIVLSAIMSIIPNSIISLMSISWGMIASVCIGPYWYCVFSKHTNKIPAVISSIYGFIFMSIGVGIYGMPSASIIASISILTTIMIMFVLAFICDRVEANKKVQ</sequence>
<dbReference type="GO" id="GO:0015824">
    <property type="term" value="P:proline transport"/>
    <property type="evidence" value="ECO:0007669"/>
    <property type="project" value="TreeGrafter"/>
</dbReference>
<comment type="similarity">
    <text evidence="2 13">Belongs to the sodium:solute symporter (SSF) (TC 2.A.21) family.</text>
</comment>
<feature type="transmembrane region" description="Helical" evidence="14">
    <location>
        <begin position="123"/>
        <end position="147"/>
    </location>
</feature>
<keyword evidence="6" id="KW-0769">Symport</keyword>
<dbReference type="AlphaFoldDB" id="A0A366I555"/>
<evidence type="ECO:0000256" key="1">
    <source>
        <dbReference type="ARBA" id="ARBA00004651"/>
    </source>
</evidence>
<evidence type="ECO:0000256" key="7">
    <source>
        <dbReference type="ARBA" id="ARBA00022989"/>
    </source>
</evidence>
<name>A0A366I555_9FIRM</name>
<dbReference type="GO" id="GO:0005298">
    <property type="term" value="F:proline:sodium symporter activity"/>
    <property type="evidence" value="ECO:0007669"/>
    <property type="project" value="TreeGrafter"/>
</dbReference>
<keyword evidence="11" id="KW-0739">Sodium transport</keyword>
<dbReference type="EMBL" id="QNRX01000010">
    <property type="protein sequence ID" value="RBP63371.1"/>
    <property type="molecule type" value="Genomic_DNA"/>
</dbReference>
<evidence type="ECO:0000256" key="3">
    <source>
        <dbReference type="ARBA" id="ARBA00022448"/>
    </source>
</evidence>
<evidence type="ECO:0000313" key="15">
    <source>
        <dbReference type="EMBL" id="RBP63371.1"/>
    </source>
</evidence>
<evidence type="ECO:0000256" key="12">
    <source>
        <dbReference type="ARBA" id="ARBA00033708"/>
    </source>
</evidence>
<evidence type="ECO:0000256" key="13">
    <source>
        <dbReference type="RuleBase" id="RU362091"/>
    </source>
</evidence>
<dbReference type="RefSeq" id="WP_113920880.1">
    <property type="nucleotide sequence ID" value="NZ_QNRX01000010.1"/>
</dbReference>
<feature type="transmembrane region" description="Helical" evidence="14">
    <location>
        <begin position="153"/>
        <end position="171"/>
    </location>
</feature>
<feature type="transmembrane region" description="Helical" evidence="14">
    <location>
        <begin position="395"/>
        <end position="414"/>
    </location>
</feature>
<keyword evidence="5 14" id="KW-0812">Transmembrane</keyword>
<feature type="transmembrane region" description="Helical" evidence="14">
    <location>
        <begin position="370"/>
        <end position="389"/>
    </location>
</feature>
<feature type="transmembrane region" description="Helical" evidence="14">
    <location>
        <begin position="6"/>
        <end position="24"/>
    </location>
</feature>
<dbReference type="InterPro" id="IPR038377">
    <property type="entry name" value="Na/Glc_symporter_sf"/>
</dbReference>
<evidence type="ECO:0000313" key="16">
    <source>
        <dbReference type="Proteomes" id="UP000253490"/>
    </source>
</evidence>
<comment type="catalytic activity">
    <reaction evidence="12">
        <text>L-proline(in) + Na(+)(in) = L-proline(out) + Na(+)(out)</text>
        <dbReference type="Rhea" id="RHEA:28967"/>
        <dbReference type="ChEBI" id="CHEBI:29101"/>
        <dbReference type="ChEBI" id="CHEBI:60039"/>
    </reaction>
</comment>
<keyword evidence="4" id="KW-1003">Cell membrane</keyword>
<evidence type="ECO:0000256" key="8">
    <source>
        <dbReference type="ARBA" id="ARBA00023053"/>
    </source>
</evidence>
<evidence type="ECO:0000256" key="4">
    <source>
        <dbReference type="ARBA" id="ARBA00022475"/>
    </source>
</evidence>
<keyword evidence="10 14" id="KW-0472">Membrane</keyword>
<feature type="transmembrane region" description="Helical" evidence="14">
    <location>
        <begin position="426"/>
        <end position="445"/>
    </location>
</feature>
<dbReference type="GO" id="GO:0015193">
    <property type="term" value="F:L-proline transmembrane transporter activity"/>
    <property type="evidence" value="ECO:0007669"/>
    <property type="project" value="TreeGrafter"/>
</dbReference>
<keyword evidence="8" id="KW-0915">Sodium</keyword>
<comment type="subcellular location">
    <subcellularLocation>
        <location evidence="1">Cell membrane</location>
        <topology evidence="1">Multi-pass membrane protein</topology>
    </subcellularLocation>
</comment>
<dbReference type="PANTHER" id="PTHR48086">
    <property type="entry name" value="SODIUM/PROLINE SYMPORTER-RELATED"/>
    <property type="match status" value="1"/>
</dbReference>
<evidence type="ECO:0000256" key="10">
    <source>
        <dbReference type="ARBA" id="ARBA00023136"/>
    </source>
</evidence>
<evidence type="ECO:0000256" key="9">
    <source>
        <dbReference type="ARBA" id="ARBA00023065"/>
    </source>
</evidence>
<keyword evidence="9" id="KW-0406">Ion transport</keyword>
<comment type="caution">
    <text evidence="15">The sequence shown here is derived from an EMBL/GenBank/DDBJ whole genome shotgun (WGS) entry which is preliminary data.</text>
</comment>
<evidence type="ECO:0000256" key="14">
    <source>
        <dbReference type="SAM" id="Phobius"/>
    </source>
</evidence>
<evidence type="ECO:0000256" key="6">
    <source>
        <dbReference type="ARBA" id="ARBA00022847"/>
    </source>
</evidence>
<feature type="transmembrane region" description="Helical" evidence="14">
    <location>
        <begin position="183"/>
        <end position="201"/>
    </location>
</feature>
<reference evidence="15 16" key="1">
    <citation type="submission" date="2018-06" db="EMBL/GenBank/DDBJ databases">
        <title>Genomic Encyclopedia of Type Strains, Phase IV (KMG-IV): sequencing the most valuable type-strain genomes for metagenomic binning, comparative biology and taxonomic classification.</title>
        <authorList>
            <person name="Goeker M."/>
        </authorList>
    </citation>
    <scope>NUCLEOTIDE SEQUENCE [LARGE SCALE GENOMIC DNA]</scope>
    <source>
        <strain evidence="15 16">DSM 22112</strain>
    </source>
</reference>
<feature type="transmembrane region" description="Helical" evidence="14">
    <location>
        <begin position="237"/>
        <end position="259"/>
    </location>
</feature>
<protein>
    <submittedName>
        <fullName evidence="15">SSS family solute:Na+ symporter</fullName>
    </submittedName>
</protein>